<dbReference type="RefSeq" id="XP_041687846.1">
    <property type="nucleotide sequence ID" value="XM_041822135.1"/>
</dbReference>
<reference evidence="2" key="1">
    <citation type="journal article" date="2016" name="Genome Biol. Evol.">
        <title>Comparative 'omics' of the Fusarium fujikuroi species complex highlights differences in genetic potential and metabolite synthesis.</title>
        <authorList>
            <person name="Niehaus E.-M."/>
            <person name="Muensterkoetter M."/>
            <person name="Proctor R.H."/>
            <person name="Brown D.W."/>
            <person name="Sharon A."/>
            <person name="Idan Y."/>
            <person name="Oren-Young L."/>
            <person name="Sieber C.M."/>
            <person name="Novak O."/>
            <person name="Pencik A."/>
            <person name="Tarkowska D."/>
            <person name="Hromadova K."/>
            <person name="Freeman S."/>
            <person name="Maymon M."/>
            <person name="Elazar M."/>
            <person name="Youssef S.A."/>
            <person name="El-Shabrawy E.S.M."/>
            <person name="Shalaby A.B.A."/>
            <person name="Houterman P."/>
            <person name="Brock N.L."/>
            <person name="Burkhardt I."/>
            <person name="Tsavkelova E.A."/>
            <person name="Dickschat J.S."/>
            <person name="Galuszka P."/>
            <person name="Gueldener U."/>
            <person name="Tudzynski B."/>
        </authorList>
    </citation>
    <scope>NUCLEOTIDE SEQUENCE [LARGE SCALE GENOMIC DNA]</scope>
    <source>
        <strain evidence="2">MRC7560</strain>
    </source>
</reference>
<organism evidence="1 2">
    <name type="scientific">Fusarium mangiferae</name>
    <name type="common">Mango malformation disease fungus</name>
    <dbReference type="NCBI Taxonomy" id="192010"/>
    <lineage>
        <taxon>Eukaryota</taxon>
        <taxon>Fungi</taxon>
        <taxon>Dikarya</taxon>
        <taxon>Ascomycota</taxon>
        <taxon>Pezizomycotina</taxon>
        <taxon>Sordariomycetes</taxon>
        <taxon>Hypocreomycetidae</taxon>
        <taxon>Hypocreales</taxon>
        <taxon>Nectriaceae</taxon>
        <taxon>Fusarium</taxon>
        <taxon>Fusarium fujikuroi species complex</taxon>
    </lineage>
</organism>
<protein>
    <submittedName>
        <fullName evidence="1">Uncharacterized protein</fullName>
    </submittedName>
</protein>
<dbReference type="Proteomes" id="UP000184255">
    <property type="component" value="Unassembled WGS sequence"/>
</dbReference>
<accession>A0A1L7TWA2</accession>
<keyword evidence="2" id="KW-1185">Reference proteome</keyword>
<evidence type="ECO:0000313" key="1">
    <source>
        <dbReference type="EMBL" id="CVL02870.1"/>
    </source>
</evidence>
<dbReference type="AlphaFoldDB" id="A0A1L7TWA2"/>
<evidence type="ECO:0000313" key="2">
    <source>
        <dbReference type="Proteomes" id="UP000184255"/>
    </source>
</evidence>
<dbReference type="VEuPathDB" id="FungiDB:FMAN_00302"/>
<gene>
    <name evidence="1" type="ORF">FMAN_00302</name>
</gene>
<dbReference type="GeneID" id="65079575"/>
<proteinExistence type="predicted"/>
<name>A0A1L7TWA2_FUSMA</name>
<dbReference type="EMBL" id="FCQH01000013">
    <property type="protein sequence ID" value="CVL02870.1"/>
    <property type="molecule type" value="Genomic_DNA"/>
</dbReference>
<sequence>MLDSSTQFNADRLYSPQYNNSGETAFFHDKKDEPLSDEAISSLVTEFKKASPTHTDLHQEIVQAVRRVLWIEKIDDLPMLATFSRYCLFYFLENCQLQIKPDDDDGNTKVRAIFTSMQVHANYTTCTPETASTVRCTVSEVDIPGSEYDEEEPSANKEVSDWLGAVCEPLERSNVQRALAPN</sequence>
<comment type="caution">
    <text evidence="1">The sequence shown here is derived from an EMBL/GenBank/DDBJ whole genome shotgun (WGS) entry which is preliminary data.</text>
</comment>